<accession>A0A109IIT6</accession>
<organism evidence="1 2">
    <name type="scientific">Micromonospora rifamycinica</name>
    <dbReference type="NCBI Taxonomy" id="291594"/>
    <lineage>
        <taxon>Bacteria</taxon>
        <taxon>Bacillati</taxon>
        <taxon>Actinomycetota</taxon>
        <taxon>Actinomycetes</taxon>
        <taxon>Micromonosporales</taxon>
        <taxon>Micromonosporaceae</taxon>
        <taxon>Micromonospora</taxon>
    </lineage>
</organism>
<dbReference type="InterPro" id="IPR043917">
    <property type="entry name" value="DUF5753"/>
</dbReference>
<dbReference type="Proteomes" id="UP000198226">
    <property type="component" value="Chromosome I"/>
</dbReference>
<dbReference type="Pfam" id="PF13560">
    <property type="entry name" value="HTH_31"/>
    <property type="match status" value="1"/>
</dbReference>
<keyword evidence="2" id="KW-1185">Reference proteome</keyword>
<dbReference type="CDD" id="cd00093">
    <property type="entry name" value="HTH_XRE"/>
    <property type="match status" value="1"/>
</dbReference>
<dbReference type="Pfam" id="PF19054">
    <property type="entry name" value="DUF5753"/>
    <property type="match status" value="1"/>
</dbReference>
<reference evidence="2" key="1">
    <citation type="submission" date="2016-06" db="EMBL/GenBank/DDBJ databases">
        <authorList>
            <person name="Varghese N."/>
            <person name="Submissions Spin"/>
        </authorList>
    </citation>
    <scope>NUCLEOTIDE SEQUENCE [LARGE SCALE GENOMIC DNA]</scope>
    <source>
        <strain evidence="2">DSM 44983</strain>
    </source>
</reference>
<dbReference type="SUPFAM" id="SSF47413">
    <property type="entry name" value="lambda repressor-like DNA-binding domains"/>
    <property type="match status" value="1"/>
</dbReference>
<dbReference type="SMART" id="SM00530">
    <property type="entry name" value="HTH_XRE"/>
    <property type="match status" value="1"/>
</dbReference>
<name>A0A109IIT6_9ACTN</name>
<dbReference type="OrthoDB" id="3458445at2"/>
<dbReference type="Gene3D" id="1.10.260.40">
    <property type="entry name" value="lambda repressor-like DNA-binding domains"/>
    <property type="match status" value="1"/>
</dbReference>
<dbReference type="GO" id="GO:0003677">
    <property type="term" value="F:DNA binding"/>
    <property type="evidence" value="ECO:0007669"/>
    <property type="project" value="InterPro"/>
</dbReference>
<dbReference type="EMBL" id="LT607752">
    <property type="protein sequence ID" value="SCG73211.1"/>
    <property type="molecule type" value="Genomic_DNA"/>
</dbReference>
<dbReference type="RefSeq" id="WP_067310746.1">
    <property type="nucleotide sequence ID" value="NZ_LRMV01000096.1"/>
</dbReference>
<proteinExistence type="predicted"/>
<gene>
    <name evidence="1" type="ORF">GA0070623_3763</name>
</gene>
<dbReference type="InterPro" id="IPR010982">
    <property type="entry name" value="Lambda_DNA-bd_dom_sf"/>
</dbReference>
<protein>
    <submittedName>
        <fullName evidence="1">Helix-turn-helix domain-containing protein</fullName>
    </submittedName>
</protein>
<dbReference type="AlphaFoldDB" id="A0A109IIT6"/>
<evidence type="ECO:0000313" key="2">
    <source>
        <dbReference type="Proteomes" id="UP000198226"/>
    </source>
</evidence>
<evidence type="ECO:0000313" key="1">
    <source>
        <dbReference type="EMBL" id="SCG73211.1"/>
    </source>
</evidence>
<sequence length="284" mass="32094">MPNEHASTLRAQWLGQQLREMREKSRLTLRDVGECLNRNASTVSRIESGMLPARVPEVLTYLDVCGIDDPKRRDDLKTMAQDVWQKGWWDGLAANVAASLIDWIWLESRATAIDSFQDSVIPGLLQTRTYAETVIRAADEDLADDQLHRFVDLRMTRQQRLSQPDPIRLSVIINEGALRRMVGGPETMRAQLAHLREMAGWPNVEIMILPFTAGAHASPNGAFDVFRMRRPYPPAGCISTVVGTVVVEGEKADSLHQRYNRLRRAALRNGAVQRVLFDLEARLE</sequence>
<dbReference type="InterPro" id="IPR001387">
    <property type="entry name" value="Cro/C1-type_HTH"/>
</dbReference>